<dbReference type="Gene3D" id="3.40.190.170">
    <property type="entry name" value="Bacterial extracellular solute-binding protein, family 7"/>
    <property type="match status" value="1"/>
</dbReference>
<name>A0A849I6X8_9HYPH</name>
<dbReference type="NCBIfam" id="NF037995">
    <property type="entry name" value="TRAP_S1"/>
    <property type="match status" value="1"/>
</dbReference>
<evidence type="ECO:0000313" key="2">
    <source>
        <dbReference type="EMBL" id="NNM73484.1"/>
    </source>
</evidence>
<protein>
    <submittedName>
        <fullName evidence="2">TRAP transporter substrate-binding protein</fullName>
    </submittedName>
</protein>
<dbReference type="InterPro" id="IPR018389">
    <property type="entry name" value="DctP_fam"/>
</dbReference>
<dbReference type="InterPro" id="IPR038404">
    <property type="entry name" value="TRAP_DctP_sf"/>
</dbReference>
<dbReference type="GO" id="GO:0055085">
    <property type="term" value="P:transmembrane transport"/>
    <property type="evidence" value="ECO:0007669"/>
    <property type="project" value="InterPro"/>
</dbReference>
<dbReference type="Pfam" id="PF03480">
    <property type="entry name" value="DctP"/>
    <property type="match status" value="1"/>
</dbReference>
<evidence type="ECO:0000313" key="3">
    <source>
        <dbReference type="Proteomes" id="UP000564885"/>
    </source>
</evidence>
<sequence length="297" mass="32961">MPVRSNERNYFTRNIQQFAQDVKQGTGGKVEIVVHPEDSLTKQPEVKRAVQTAQVQLGEFLMSMHSNENAVFGVDAVPFLASNNEENRKLLAAARPFIEERLGRQGMRVLFVVPWPPNSFYAGKEINSVADFKGVKFRAFNPVTGRLAELMGAIPATVQQSEVPQAFSTGVIQAMITSPATGVDTQAWDFVKYFYEVKAMAPWNVVIVNERVFSRLDQATKDAVLAAAKSAEERGWALQAEETGKLVETLRSKGMEVRQPSPELMKELKAIGDQLIQEWAKAAGEDGQKILAAYRKS</sequence>
<dbReference type="PANTHER" id="PTHR33376">
    <property type="match status" value="1"/>
</dbReference>
<accession>A0A849I6X8</accession>
<dbReference type="AlphaFoldDB" id="A0A849I6X8"/>
<dbReference type="CDD" id="cd13602">
    <property type="entry name" value="PBP2_TRAP_BpDctp6_7"/>
    <property type="match status" value="1"/>
</dbReference>
<organism evidence="2 3">
    <name type="scientific">Enterovirga aerilata</name>
    <dbReference type="NCBI Taxonomy" id="2730920"/>
    <lineage>
        <taxon>Bacteria</taxon>
        <taxon>Pseudomonadati</taxon>
        <taxon>Pseudomonadota</taxon>
        <taxon>Alphaproteobacteria</taxon>
        <taxon>Hyphomicrobiales</taxon>
        <taxon>Methylobacteriaceae</taxon>
        <taxon>Enterovirga</taxon>
    </lineage>
</organism>
<reference evidence="2 3" key="1">
    <citation type="submission" date="2020-04" db="EMBL/GenBank/DDBJ databases">
        <title>Enterovirga sp. isolate from soil.</title>
        <authorList>
            <person name="Chea S."/>
            <person name="Kim D.-U."/>
        </authorList>
    </citation>
    <scope>NUCLEOTIDE SEQUENCE [LARGE SCALE GENOMIC DNA]</scope>
    <source>
        <strain evidence="2 3">DB1703</strain>
    </source>
</reference>
<dbReference type="EMBL" id="JABEPP010000003">
    <property type="protein sequence ID" value="NNM73484.1"/>
    <property type="molecule type" value="Genomic_DNA"/>
</dbReference>
<keyword evidence="1" id="KW-0732">Signal</keyword>
<keyword evidence="3" id="KW-1185">Reference proteome</keyword>
<proteinExistence type="predicted"/>
<dbReference type="Proteomes" id="UP000564885">
    <property type="component" value="Unassembled WGS sequence"/>
</dbReference>
<gene>
    <name evidence="2" type="ORF">HJG44_13935</name>
</gene>
<evidence type="ECO:0000256" key="1">
    <source>
        <dbReference type="ARBA" id="ARBA00022729"/>
    </source>
</evidence>
<dbReference type="PANTHER" id="PTHR33376:SF4">
    <property type="entry name" value="SIALIC ACID-BINDING PERIPLASMIC PROTEIN SIAP"/>
    <property type="match status" value="1"/>
</dbReference>
<comment type="caution">
    <text evidence="2">The sequence shown here is derived from an EMBL/GenBank/DDBJ whole genome shotgun (WGS) entry which is preliminary data.</text>
</comment>